<name>A0ABV5IPJ3_9ACTN</name>
<feature type="signal peptide" evidence="1">
    <location>
        <begin position="1"/>
        <end position="27"/>
    </location>
</feature>
<keyword evidence="3" id="KW-1185">Reference proteome</keyword>
<accession>A0ABV5IPJ3</accession>
<evidence type="ECO:0000313" key="2">
    <source>
        <dbReference type="EMBL" id="MFB9205694.1"/>
    </source>
</evidence>
<dbReference type="RefSeq" id="WP_189649522.1">
    <property type="nucleotide sequence ID" value="NZ_BMRC01000010.1"/>
</dbReference>
<gene>
    <name evidence="2" type="ORF">ACFFV7_31175</name>
</gene>
<sequence>MRRPVLTLLAAAAAAALVVVPGAAAQAADQEFISVAQCVHTGGEAIPDWLSPTARSCLGGRYDGYPVWPR</sequence>
<dbReference type="Proteomes" id="UP001589647">
    <property type="component" value="Unassembled WGS sequence"/>
</dbReference>
<feature type="chain" id="PRO_5045690501" evidence="1">
    <location>
        <begin position="28"/>
        <end position="70"/>
    </location>
</feature>
<comment type="caution">
    <text evidence="2">The sequence shown here is derived from an EMBL/GenBank/DDBJ whole genome shotgun (WGS) entry which is preliminary data.</text>
</comment>
<reference evidence="2 3" key="1">
    <citation type="submission" date="2024-09" db="EMBL/GenBank/DDBJ databases">
        <authorList>
            <person name="Sun Q."/>
            <person name="Mori K."/>
        </authorList>
    </citation>
    <scope>NUCLEOTIDE SEQUENCE [LARGE SCALE GENOMIC DNA]</scope>
    <source>
        <strain evidence="2 3">CCM 3426</strain>
    </source>
</reference>
<proteinExistence type="predicted"/>
<keyword evidence="1" id="KW-0732">Signal</keyword>
<protein>
    <submittedName>
        <fullName evidence="2">Uncharacterized protein</fullName>
    </submittedName>
</protein>
<dbReference type="EMBL" id="JBHMEI010000030">
    <property type="protein sequence ID" value="MFB9205694.1"/>
    <property type="molecule type" value="Genomic_DNA"/>
</dbReference>
<evidence type="ECO:0000313" key="3">
    <source>
        <dbReference type="Proteomes" id="UP001589647"/>
    </source>
</evidence>
<organism evidence="2 3">
    <name type="scientific">Nonomuraea spiralis</name>
    <dbReference type="NCBI Taxonomy" id="46182"/>
    <lineage>
        <taxon>Bacteria</taxon>
        <taxon>Bacillati</taxon>
        <taxon>Actinomycetota</taxon>
        <taxon>Actinomycetes</taxon>
        <taxon>Streptosporangiales</taxon>
        <taxon>Streptosporangiaceae</taxon>
        <taxon>Nonomuraea</taxon>
    </lineage>
</organism>
<evidence type="ECO:0000256" key="1">
    <source>
        <dbReference type="SAM" id="SignalP"/>
    </source>
</evidence>